<dbReference type="Pfam" id="PF00112">
    <property type="entry name" value="Peptidase_C1"/>
    <property type="match status" value="1"/>
</dbReference>
<dbReference type="InterPro" id="IPR039417">
    <property type="entry name" value="Peptidase_C1A_papain-like"/>
</dbReference>
<organism evidence="4 5">
    <name type="scientific">Phytophthora lilii</name>
    <dbReference type="NCBI Taxonomy" id="2077276"/>
    <lineage>
        <taxon>Eukaryota</taxon>
        <taxon>Sar</taxon>
        <taxon>Stramenopiles</taxon>
        <taxon>Oomycota</taxon>
        <taxon>Peronosporomycetes</taxon>
        <taxon>Peronosporales</taxon>
        <taxon>Peronosporaceae</taxon>
        <taxon>Phytophthora</taxon>
    </lineage>
</organism>
<comment type="similarity">
    <text evidence="1">Belongs to the peptidase C1 family.</text>
</comment>
<dbReference type="InterPro" id="IPR038765">
    <property type="entry name" value="Papain-like_cys_pep_sf"/>
</dbReference>
<evidence type="ECO:0000313" key="5">
    <source>
        <dbReference type="Proteomes" id="UP001165083"/>
    </source>
</evidence>
<protein>
    <submittedName>
        <fullName evidence="4">Unnamed protein product</fullName>
    </submittedName>
</protein>
<evidence type="ECO:0000256" key="1">
    <source>
        <dbReference type="ARBA" id="ARBA00008455"/>
    </source>
</evidence>
<evidence type="ECO:0000256" key="2">
    <source>
        <dbReference type="ARBA" id="ARBA00023145"/>
    </source>
</evidence>
<evidence type="ECO:0000313" key="4">
    <source>
        <dbReference type="EMBL" id="GMF29368.1"/>
    </source>
</evidence>
<feature type="domain" description="Peptidase C1A papain C-terminal" evidence="3">
    <location>
        <begin position="1"/>
        <end position="192"/>
    </location>
</feature>
<name>A0A9W6U9Y5_9STRA</name>
<evidence type="ECO:0000259" key="3">
    <source>
        <dbReference type="SMART" id="SM00645"/>
    </source>
</evidence>
<dbReference type="EMBL" id="BSXW01000772">
    <property type="protein sequence ID" value="GMF29368.1"/>
    <property type="molecule type" value="Genomic_DNA"/>
</dbReference>
<dbReference type="InterPro" id="IPR013128">
    <property type="entry name" value="Peptidase_C1A"/>
</dbReference>
<dbReference type="InterPro" id="IPR000668">
    <property type="entry name" value="Peptidase_C1A_C"/>
</dbReference>
<dbReference type="SMART" id="SM00645">
    <property type="entry name" value="Pept_C1"/>
    <property type="match status" value="1"/>
</dbReference>
<dbReference type="Proteomes" id="UP001165083">
    <property type="component" value="Unassembled WGS sequence"/>
</dbReference>
<dbReference type="OrthoDB" id="65740at2759"/>
<sequence>MSQQNLLDCSWDYGNNACDGGLDYQAYEWIMANGGLETTATYGSYRNAPDYCHFNVDNAIGRMKGFVNVTSVEALNDALATIGPLSVSIDATLPSFYFYGGGFYDDVECKSDLDSLDHSVLAVGVTTHNGQKYTLVRLCRACTSCWSRLFTTRVLFLQVKNSWSTHWGEDGYIKISQKDNLCGVATAATYPVLAD</sequence>
<dbReference type="CDD" id="cd02248">
    <property type="entry name" value="Peptidase_C1A"/>
    <property type="match status" value="1"/>
</dbReference>
<keyword evidence="5" id="KW-1185">Reference proteome</keyword>
<accession>A0A9W6U9Y5</accession>
<keyword evidence="2" id="KW-0865">Zymogen</keyword>
<comment type="caution">
    <text evidence="4">The sequence shown here is derived from an EMBL/GenBank/DDBJ whole genome shotgun (WGS) entry which is preliminary data.</text>
</comment>
<dbReference type="GO" id="GO:0008234">
    <property type="term" value="F:cysteine-type peptidase activity"/>
    <property type="evidence" value="ECO:0007669"/>
    <property type="project" value="InterPro"/>
</dbReference>
<dbReference type="Gene3D" id="3.90.70.10">
    <property type="entry name" value="Cysteine proteinases"/>
    <property type="match status" value="1"/>
</dbReference>
<dbReference type="GO" id="GO:0006508">
    <property type="term" value="P:proteolysis"/>
    <property type="evidence" value="ECO:0007669"/>
    <property type="project" value="InterPro"/>
</dbReference>
<reference evidence="4" key="1">
    <citation type="submission" date="2023-04" db="EMBL/GenBank/DDBJ databases">
        <title>Phytophthora lilii NBRC 32176.</title>
        <authorList>
            <person name="Ichikawa N."/>
            <person name="Sato H."/>
            <person name="Tonouchi N."/>
        </authorList>
    </citation>
    <scope>NUCLEOTIDE SEQUENCE</scope>
    <source>
        <strain evidence="4">NBRC 32176</strain>
    </source>
</reference>
<dbReference type="AlphaFoldDB" id="A0A9W6U9Y5"/>
<proteinExistence type="inferred from homology"/>
<dbReference type="SUPFAM" id="SSF54001">
    <property type="entry name" value="Cysteine proteinases"/>
    <property type="match status" value="1"/>
</dbReference>
<dbReference type="PANTHER" id="PTHR12411">
    <property type="entry name" value="CYSTEINE PROTEASE FAMILY C1-RELATED"/>
    <property type="match status" value="1"/>
</dbReference>
<gene>
    <name evidence="4" type="ORF">Plil01_001245400</name>
</gene>